<name>A0A183MAS8_9TREM</name>
<dbReference type="Proteomes" id="UP000277204">
    <property type="component" value="Unassembled WGS sequence"/>
</dbReference>
<proteinExistence type="predicted"/>
<gene>
    <name evidence="1" type="ORF">SMRZ_LOCUS13153</name>
</gene>
<dbReference type="InterPro" id="IPR035899">
    <property type="entry name" value="DBL_dom_sf"/>
</dbReference>
<accession>A0A183MAS8</accession>
<sequence>MMPSSIKLLLDYSAHLYEARKYFEALREQKPAFTDFLSRCSHTHFSKRLDLWHFLGNSSL</sequence>
<protein>
    <submittedName>
        <fullName evidence="1">Uncharacterized protein</fullName>
    </submittedName>
</protein>
<organism evidence="1 2">
    <name type="scientific">Schistosoma margrebowiei</name>
    <dbReference type="NCBI Taxonomy" id="48269"/>
    <lineage>
        <taxon>Eukaryota</taxon>
        <taxon>Metazoa</taxon>
        <taxon>Spiralia</taxon>
        <taxon>Lophotrochozoa</taxon>
        <taxon>Platyhelminthes</taxon>
        <taxon>Trematoda</taxon>
        <taxon>Digenea</taxon>
        <taxon>Strigeidida</taxon>
        <taxon>Schistosomatoidea</taxon>
        <taxon>Schistosomatidae</taxon>
        <taxon>Schistosoma</taxon>
    </lineage>
</organism>
<evidence type="ECO:0000313" key="2">
    <source>
        <dbReference type="Proteomes" id="UP000277204"/>
    </source>
</evidence>
<dbReference type="SUPFAM" id="SSF48065">
    <property type="entry name" value="DBL homology domain (DH-domain)"/>
    <property type="match status" value="1"/>
</dbReference>
<dbReference type="EMBL" id="UZAI01009220">
    <property type="protein sequence ID" value="VDP04181.1"/>
    <property type="molecule type" value="Genomic_DNA"/>
</dbReference>
<dbReference type="Gene3D" id="1.20.900.10">
    <property type="entry name" value="Dbl homology (DH) domain"/>
    <property type="match status" value="1"/>
</dbReference>
<dbReference type="STRING" id="48269.A0A183MAS8"/>
<keyword evidence="2" id="KW-1185">Reference proteome</keyword>
<evidence type="ECO:0000313" key="1">
    <source>
        <dbReference type="EMBL" id="VDP04181.1"/>
    </source>
</evidence>
<dbReference type="AlphaFoldDB" id="A0A183MAS8"/>
<reference evidence="1 2" key="1">
    <citation type="submission" date="2018-11" db="EMBL/GenBank/DDBJ databases">
        <authorList>
            <consortium name="Pathogen Informatics"/>
        </authorList>
    </citation>
    <scope>NUCLEOTIDE SEQUENCE [LARGE SCALE GENOMIC DNA]</scope>
    <source>
        <strain evidence="1 2">Zambia</strain>
    </source>
</reference>